<proteinExistence type="predicted"/>
<reference evidence="1 2" key="1">
    <citation type="submission" date="2018-04" db="EMBL/GenBank/DDBJ databases">
        <title>Draft genome sequence of Pseudomonas syringae pv. actinidiae biovar 1 strains isolated from kiwifruit in Kagawa prefecture.</title>
        <authorList>
            <person name="Tabuchi M."/>
            <person name="Saito M."/>
            <person name="Fujiwara S."/>
            <person name="Sasa N."/>
            <person name="Akimitsu K."/>
            <person name="Gomi K."/>
            <person name="Konishi-Sugita S."/>
            <person name="Hamano K."/>
            <person name="Kataoka I."/>
        </authorList>
    </citation>
    <scope>NUCLEOTIDE SEQUENCE [LARGE SCALE GENOMIC DNA]</scope>
    <source>
        <strain evidence="1 2">MAFF212206</strain>
    </source>
</reference>
<name>A0A2V0QNP6_PSESF</name>
<gene>
    <name evidence="1" type="ORF">KPSA1_04268</name>
</gene>
<comment type="caution">
    <text evidence="1">The sequence shown here is derived from an EMBL/GenBank/DDBJ whole genome shotgun (WGS) entry which is preliminary data.</text>
</comment>
<dbReference type="EMBL" id="BGJZ01000206">
    <property type="protein sequence ID" value="GBH10842.1"/>
    <property type="molecule type" value="Genomic_DNA"/>
</dbReference>
<evidence type="ECO:0000313" key="1">
    <source>
        <dbReference type="EMBL" id="GBH10842.1"/>
    </source>
</evidence>
<sequence length="160" mass="17539">MKQKRGSFRFPVAGKSQRVSEILRTDHHGLGDVLFLLLSEAVPDVGLGVVAQACQAIKAKGQNDGNRDERPAATVLIVFTCETARVVVIRAAREQGGRQALEPLEQMNDNNTQHRDMTSNVNKTECLRCSAAPNTKAENEESPSMTGFLFMILVRRAVCS</sequence>
<organism evidence="1 2">
    <name type="scientific">Pseudomonas syringae pv. actinidiae</name>
    <dbReference type="NCBI Taxonomy" id="103796"/>
    <lineage>
        <taxon>Bacteria</taxon>
        <taxon>Pseudomonadati</taxon>
        <taxon>Pseudomonadota</taxon>
        <taxon>Gammaproteobacteria</taxon>
        <taxon>Pseudomonadales</taxon>
        <taxon>Pseudomonadaceae</taxon>
        <taxon>Pseudomonas</taxon>
        <taxon>Pseudomonas syringae</taxon>
    </lineage>
</organism>
<dbReference type="Proteomes" id="UP000247480">
    <property type="component" value="Unassembled WGS sequence"/>
</dbReference>
<accession>A0A2V0QNP6</accession>
<dbReference type="AlphaFoldDB" id="A0A2V0QNP6"/>
<evidence type="ECO:0000313" key="2">
    <source>
        <dbReference type="Proteomes" id="UP000247480"/>
    </source>
</evidence>
<protein>
    <submittedName>
        <fullName evidence="1">Uncharacterized protein</fullName>
    </submittedName>
</protein>